<dbReference type="InterPro" id="IPR017926">
    <property type="entry name" value="GATASE"/>
</dbReference>
<evidence type="ECO:0000313" key="4">
    <source>
        <dbReference type="Proteomes" id="UP000774570"/>
    </source>
</evidence>
<proteinExistence type="predicted"/>
<evidence type="ECO:0000313" key="3">
    <source>
        <dbReference type="EMBL" id="MBW8481809.1"/>
    </source>
</evidence>
<dbReference type="PANTHER" id="PTHR43418">
    <property type="entry name" value="MULTIFUNCTIONAL TRYPTOPHAN BIOSYNTHESIS PROTEIN-RELATED"/>
    <property type="match status" value="1"/>
</dbReference>
<organism evidence="3 4">
    <name type="scientific">Actinomadura parmotrematis</name>
    <dbReference type="NCBI Taxonomy" id="2864039"/>
    <lineage>
        <taxon>Bacteria</taxon>
        <taxon>Bacillati</taxon>
        <taxon>Actinomycetota</taxon>
        <taxon>Actinomycetes</taxon>
        <taxon>Streptosporangiales</taxon>
        <taxon>Thermomonosporaceae</taxon>
        <taxon>Actinomadura</taxon>
    </lineage>
</organism>
<comment type="caution">
    <text evidence="3">The sequence shown here is derived from an EMBL/GenBank/DDBJ whole genome shotgun (WGS) entry which is preliminary data.</text>
</comment>
<dbReference type="Pfam" id="PF00117">
    <property type="entry name" value="GATase"/>
    <property type="match status" value="1"/>
</dbReference>
<dbReference type="InterPro" id="IPR006221">
    <property type="entry name" value="TrpG/PapA_dom"/>
</dbReference>
<name>A0ABS7FPW5_9ACTN</name>
<dbReference type="NCBIfam" id="TIGR00566">
    <property type="entry name" value="trpG_papA"/>
    <property type="match status" value="1"/>
</dbReference>
<dbReference type="CDD" id="cd01743">
    <property type="entry name" value="GATase1_Anthranilate_Synthase"/>
    <property type="match status" value="1"/>
</dbReference>
<dbReference type="PRINTS" id="PR00099">
    <property type="entry name" value="CPSGATASE"/>
</dbReference>
<protein>
    <submittedName>
        <fullName evidence="3">Aminodeoxychorismate/anthranilate synthase component II</fullName>
    </submittedName>
</protein>
<feature type="domain" description="Glutamine amidotransferase" evidence="2">
    <location>
        <begin position="15"/>
        <end position="199"/>
    </location>
</feature>
<dbReference type="Proteomes" id="UP000774570">
    <property type="component" value="Unassembled WGS sequence"/>
</dbReference>
<evidence type="ECO:0000259" key="2">
    <source>
        <dbReference type="Pfam" id="PF00117"/>
    </source>
</evidence>
<dbReference type="Gene3D" id="3.40.50.880">
    <property type="match status" value="1"/>
</dbReference>
<keyword evidence="4" id="KW-1185">Reference proteome</keyword>
<evidence type="ECO:0000256" key="1">
    <source>
        <dbReference type="ARBA" id="ARBA00022962"/>
    </source>
</evidence>
<dbReference type="PRINTS" id="PR00096">
    <property type="entry name" value="GATASE"/>
</dbReference>
<dbReference type="EMBL" id="JAIBOA010000003">
    <property type="protein sequence ID" value="MBW8481809.1"/>
    <property type="molecule type" value="Genomic_DNA"/>
</dbReference>
<dbReference type="SUPFAM" id="SSF52317">
    <property type="entry name" value="Class I glutamine amidotransferase-like"/>
    <property type="match status" value="1"/>
</dbReference>
<sequence length="209" mass="21922">MPPAPWSEGAAPRVLVVDNRDSFVFTLVQYLRELGADCTVRGRADVRPGDADGAAGVLVSPGPGHPADPDAGACLALLRRAAGRGTPVLGVCLGHQMIAHVFGARVARAPEIVHGATSRIRHDGRGVFSGLPDAFPATRYHSLAVVPETVPQDVLEVSARTADGVVMGLRHVRLPVEGVQFHPESVLSAHGHDLLGNWLAACRAPAVRT</sequence>
<accession>A0ABS7FPW5</accession>
<dbReference type="InterPro" id="IPR029062">
    <property type="entry name" value="Class_I_gatase-like"/>
</dbReference>
<reference evidence="3 4" key="1">
    <citation type="submission" date="2021-07" db="EMBL/GenBank/DDBJ databases">
        <title>Actinomadura sp. PM05-2 isolated from lichen.</title>
        <authorList>
            <person name="Somphong A."/>
            <person name="Phongsopitanun W."/>
            <person name="Tanasupawat S."/>
            <person name="Peongsungnone V."/>
        </authorList>
    </citation>
    <scope>NUCLEOTIDE SEQUENCE [LARGE SCALE GENOMIC DNA]</scope>
    <source>
        <strain evidence="3 4">PM05-2</strain>
    </source>
</reference>
<dbReference type="PROSITE" id="PS51273">
    <property type="entry name" value="GATASE_TYPE_1"/>
    <property type="match status" value="1"/>
</dbReference>
<gene>
    <name evidence="3" type="ORF">K1Y72_05465</name>
</gene>
<keyword evidence="1" id="KW-0315">Glutamine amidotransferase</keyword>
<dbReference type="InterPro" id="IPR050472">
    <property type="entry name" value="Anth_synth/Amidotransfase"/>
</dbReference>
<dbReference type="PANTHER" id="PTHR43418:SF4">
    <property type="entry name" value="MULTIFUNCTIONAL TRYPTOPHAN BIOSYNTHESIS PROTEIN"/>
    <property type="match status" value="1"/>
</dbReference>
<dbReference type="PRINTS" id="PR00097">
    <property type="entry name" value="ANTSNTHASEII"/>
</dbReference>